<keyword evidence="1" id="KW-1133">Transmembrane helix</keyword>
<reference evidence="2 3" key="1">
    <citation type="submission" date="2018-08" db="EMBL/GenBank/DDBJ databases">
        <title>A genome reference for cultivated species of the human gut microbiota.</title>
        <authorList>
            <person name="Zou Y."/>
            <person name="Xue W."/>
            <person name="Luo G."/>
        </authorList>
    </citation>
    <scope>NUCLEOTIDE SEQUENCE [LARGE SCALE GENOMIC DNA]</scope>
    <source>
        <strain evidence="2 3">AF35-6BH</strain>
    </source>
</reference>
<sequence length="196" mass="22515">MAKKELSKKEQLKQNRKKLAEELSGMHIYKDNHNRYVYYDIFTKNGYVISNVPSYRNYANRFILAAVVGILVYTFDFGKWTLPFALGAALLVWAVMEFKFRAFLRHQTLIMNFQPKERPPRILTAASSEGKKIVLKIVLYIVFAGLIIALPFADKSNTDTTRVVICVAIGIIALGMACYQGYALSYKKKHNIEDRY</sequence>
<evidence type="ECO:0000313" key="2">
    <source>
        <dbReference type="EMBL" id="RHM14056.1"/>
    </source>
</evidence>
<feature type="transmembrane region" description="Helical" evidence="1">
    <location>
        <begin position="133"/>
        <end position="153"/>
    </location>
</feature>
<comment type="caution">
    <text evidence="2">The sequence shown here is derived from an EMBL/GenBank/DDBJ whole genome shotgun (WGS) entry which is preliminary data.</text>
</comment>
<evidence type="ECO:0000313" key="3">
    <source>
        <dbReference type="Proteomes" id="UP000284868"/>
    </source>
</evidence>
<accession>A0A415PN58</accession>
<dbReference type="Proteomes" id="UP000284868">
    <property type="component" value="Unassembled WGS sequence"/>
</dbReference>
<protein>
    <recommendedName>
        <fullName evidence="4">DUF3278 domain-containing protein</fullName>
    </recommendedName>
</protein>
<evidence type="ECO:0000256" key="1">
    <source>
        <dbReference type="SAM" id="Phobius"/>
    </source>
</evidence>
<keyword evidence="1" id="KW-0472">Membrane</keyword>
<dbReference type="RefSeq" id="WP_118365371.1">
    <property type="nucleotide sequence ID" value="NZ_QRPK01000010.1"/>
</dbReference>
<feature type="transmembrane region" description="Helical" evidence="1">
    <location>
        <begin position="159"/>
        <end position="179"/>
    </location>
</feature>
<proteinExistence type="predicted"/>
<keyword evidence="1" id="KW-0812">Transmembrane</keyword>
<evidence type="ECO:0008006" key="4">
    <source>
        <dbReference type="Google" id="ProtNLM"/>
    </source>
</evidence>
<dbReference type="OrthoDB" id="1649292at2"/>
<feature type="transmembrane region" description="Helical" evidence="1">
    <location>
        <begin position="81"/>
        <end position="100"/>
    </location>
</feature>
<dbReference type="AlphaFoldDB" id="A0A415PN58"/>
<gene>
    <name evidence="2" type="ORF">DWZ83_03360</name>
</gene>
<organism evidence="2 3">
    <name type="scientific">Amedibacillus dolichus</name>
    <dbReference type="NCBI Taxonomy" id="31971"/>
    <lineage>
        <taxon>Bacteria</taxon>
        <taxon>Bacillati</taxon>
        <taxon>Bacillota</taxon>
        <taxon>Erysipelotrichia</taxon>
        <taxon>Erysipelotrichales</taxon>
        <taxon>Erysipelotrichaceae</taxon>
        <taxon>Amedibacillus</taxon>
    </lineage>
</organism>
<keyword evidence="3" id="KW-1185">Reference proteome</keyword>
<dbReference type="EMBL" id="QRPK01000010">
    <property type="protein sequence ID" value="RHM14056.1"/>
    <property type="molecule type" value="Genomic_DNA"/>
</dbReference>
<name>A0A415PN58_9FIRM</name>
<feature type="transmembrane region" description="Helical" evidence="1">
    <location>
        <begin position="58"/>
        <end position="75"/>
    </location>
</feature>